<gene>
    <name evidence="4" type="ORF">SHJJP9002_000491</name>
</gene>
<organism evidence="4 5">
    <name type="scientific">Staphylococcus casei</name>
    <dbReference type="NCBI Taxonomy" id="201828"/>
    <lineage>
        <taxon>Bacteria</taxon>
        <taxon>Bacillati</taxon>
        <taxon>Bacillota</taxon>
        <taxon>Bacilli</taxon>
        <taxon>Bacillales</taxon>
        <taxon>Staphylococcaceae</taxon>
        <taxon>Staphylococcus</taxon>
    </lineage>
</organism>
<dbReference type="Pfam" id="PF00011">
    <property type="entry name" value="HSP20"/>
    <property type="match status" value="1"/>
</dbReference>
<dbReference type="Proteomes" id="UP001468345">
    <property type="component" value="Chromosome"/>
</dbReference>
<comment type="similarity">
    <text evidence="1 2">Belongs to the small heat shock protein (HSP20) family.</text>
</comment>
<name>A0ABZ2W9N4_9STAP</name>
<sequence length="144" mass="16594">MTFEKKPFNNPLFDVNPSDLFKDFGRQFFEQFPGNTSIKTDVKELDDQYVVEAELPGFEKENITLEFENNILTIEGKQTTENKSEDDNGQVIHQERSVNDVKRQFTFNNVDENAIKAAYDKGVLNVILPKKTVIDESKTNIQID</sequence>
<feature type="domain" description="SHSP" evidence="3">
    <location>
        <begin position="31"/>
        <end position="144"/>
    </location>
</feature>
<evidence type="ECO:0000256" key="2">
    <source>
        <dbReference type="RuleBase" id="RU003616"/>
    </source>
</evidence>
<dbReference type="SUPFAM" id="SSF49764">
    <property type="entry name" value="HSP20-like chaperones"/>
    <property type="match status" value="1"/>
</dbReference>
<dbReference type="PANTHER" id="PTHR11527">
    <property type="entry name" value="HEAT-SHOCK PROTEIN 20 FAMILY MEMBER"/>
    <property type="match status" value="1"/>
</dbReference>
<dbReference type="PROSITE" id="PS01031">
    <property type="entry name" value="SHSP"/>
    <property type="match status" value="1"/>
</dbReference>
<dbReference type="EMBL" id="CP133006">
    <property type="protein sequence ID" value="WZG08608.1"/>
    <property type="molecule type" value="Genomic_DNA"/>
</dbReference>
<evidence type="ECO:0000313" key="5">
    <source>
        <dbReference type="Proteomes" id="UP001468345"/>
    </source>
</evidence>
<dbReference type="Gene3D" id="2.60.40.790">
    <property type="match status" value="1"/>
</dbReference>
<accession>A0ABZ2W9N4</accession>
<protein>
    <submittedName>
        <fullName evidence="4">Hsp20/alpha crystallin family protein</fullName>
    </submittedName>
</protein>
<reference evidence="4 5" key="1">
    <citation type="journal article" date="2024" name="ISME J.">
        <title>Staphylococcus epidermidis bacteriocin A37 kills natural competitors with a unique mechanism of action.</title>
        <authorList>
            <person name="Puls J.S."/>
            <person name="Winnerling B."/>
            <person name="Power J.J."/>
            <person name="Kruger A.M."/>
            <person name="Brajtenbach D."/>
            <person name="Johnson M."/>
            <person name="Bilici K."/>
            <person name="Camus L."/>
            <person name="Fliesswasser T."/>
            <person name="Schneider T."/>
            <person name="Sahl H.G."/>
            <person name="Ghosal D."/>
            <person name="Kubitscheck U."/>
            <person name="Heilbronner S."/>
            <person name="Grein F."/>
        </authorList>
    </citation>
    <scope>NUCLEOTIDE SEQUENCE [LARGE SCALE GENOMIC DNA]</scope>
    <source>
        <strain evidence="4 5">SCK7</strain>
    </source>
</reference>
<dbReference type="RefSeq" id="WP_107550943.1">
    <property type="nucleotide sequence ID" value="NZ_CP133006.1"/>
</dbReference>
<keyword evidence="5" id="KW-1185">Reference proteome</keyword>
<evidence type="ECO:0000256" key="1">
    <source>
        <dbReference type="PROSITE-ProRule" id="PRU00285"/>
    </source>
</evidence>
<evidence type="ECO:0000313" key="4">
    <source>
        <dbReference type="EMBL" id="WZG08608.1"/>
    </source>
</evidence>
<dbReference type="CDD" id="cd06471">
    <property type="entry name" value="ACD_LpsHSP_like"/>
    <property type="match status" value="1"/>
</dbReference>
<dbReference type="InterPro" id="IPR008978">
    <property type="entry name" value="HSP20-like_chaperone"/>
</dbReference>
<proteinExistence type="inferred from homology"/>
<dbReference type="InterPro" id="IPR002068">
    <property type="entry name" value="A-crystallin/Hsp20_dom"/>
</dbReference>
<dbReference type="InterPro" id="IPR031107">
    <property type="entry name" value="Small_HSP"/>
</dbReference>
<evidence type="ECO:0000259" key="3">
    <source>
        <dbReference type="PROSITE" id="PS01031"/>
    </source>
</evidence>